<accession>A0AC35G2T1</accession>
<evidence type="ECO:0000313" key="1">
    <source>
        <dbReference type="Proteomes" id="UP000887580"/>
    </source>
</evidence>
<name>A0AC35G2T1_9BILA</name>
<organism evidence="1 2">
    <name type="scientific">Panagrolaimus sp. PS1159</name>
    <dbReference type="NCBI Taxonomy" id="55785"/>
    <lineage>
        <taxon>Eukaryota</taxon>
        <taxon>Metazoa</taxon>
        <taxon>Ecdysozoa</taxon>
        <taxon>Nematoda</taxon>
        <taxon>Chromadorea</taxon>
        <taxon>Rhabditida</taxon>
        <taxon>Tylenchina</taxon>
        <taxon>Panagrolaimomorpha</taxon>
        <taxon>Panagrolaimoidea</taxon>
        <taxon>Panagrolaimidae</taxon>
        <taxon>Panagrolaimus</taxon>
    </lineage>
</organism>
<dbReference type="Proteomes" id="UP000887580">
    <property type="component" value="Unplaced"/>
</dbReference>
<evidence type="ECO:0000313" key="2">
    <source>
        <dbReference type="WBParaSite" id="PS1159_v2.g23440.t1"/>
    </source>
</evidence>
<proteinExistence type="predicted"/>
<reference evidence="2" key="1">
    <citation type="submission" date="2022-11" db="UniProtKB">
        <authorList>
            <consortium name="WormBaseParasite"/>
        </authorList>
    </citation>
    <scope>IDENTIFICATION</scope>
</reference>
<protein>
    <submittedName>
        <fullName evidence="2">Uncharacterized protein</fullName>
    </submittedName>
</protein>
<sequence>MSDSDIESYYQVSTAHSTSRGSFSEYSDVPSETAVDVIESLASTLSLVSCIVTSVSEYSMPPSETEVSFTQLNTEELQNVAAADAGTLLNDQEEDGPSYYSLPPDETIVEMETCDMLYPQRYIPVLYAPERDECDTPAPPEMC</sequence>
<dbReference type="WBParaSite" id="PS1159_v2.g23440.t1">
    <property type="protein sequence ID" value="PS1159_v2.g23440.t1"/>
    <property type="gene ID" value="PS1159_v2.g23440"/>
</dbReference>